<keyword evidence="1" id="KW-0813">Transport</keyword>
<dbReference type="InterPro" id="IPR051120">
    <property type="entry name" value="ABC_AA/LPS_Transport"/>
</dbReference>
<evidence type="ECO:0000256" key="1">
    <source>
        <dbReference type="ARBA" id="ARBA00022448"/>
    </source>
</evidence>
<dbReference type="GO" id="GO:0005886">
    <property type="term" value="C:plasma membrane"/>
    <property type="evidence" value="ECO:0007669"/>
    <property type="project" value="TreeGrafter"/>
</dbReference>
<feature type="domain" description="ABC transporter" evidence="4">
    <location>
        <begin position="4"/>
        <end position="234"/>
    </location>
</feature>
<evidence type="ECO:0000256" key="3">
    <source>
        <dbReference type="ARBA" id="ARBA00022840"/>
    </source>
</evidence>
<dbReference type="InterPro" id="IPR003439">
    <property type="entry name" value="ABC_transporter-like_ATP-bd"/>
</dbReference>
<reference evidence="5 6" key="1">
    <citation type="submission" date="2019-04" db="EMBL/GenBank/DDBJ databases">
        <title>Draft genome of the big-headed turtle Platysternon megacephalum.</title>
        <authorList>
            <person name="Gong S."/>
        </authorList>
    </citation>
    <scope>NUCLEOTIDE SEQUENCE [LARGE SCALE GENOMIC DNA]</scope>
    <source>
        <strain evidence="5">DO16091913</strain>
        <tissue evidence="5">Muscle</tissue>
    </source>
</reference>
<comment type="caution">
    <text evidence="5">The sequence shown here is derived from an EMBL/GenBank/DDBJ whole genome shotgun (WGS) entry which is preliminary data.</text>
</comment>
<dbReference type="EMBL" id="QXTE01011013">
    <property type="protein sequence ID" value="TFJ95254.1"/>
    <property type="molecule type" value="Genomic_DNA"/>
</dbReference>
<keyword evidence="6" id="KW-1185">Reference proteome</keyword>
<evidence type="ECO:0000313" key="6">
    <source>
        <dbReference type="Proteomes" id="UP000297703"/>
    </source>
</evidence>
<sequence>MPALELRNVAGAHSAPCSLTVAPGEIVGLISNDGAQPEQMLDLISGHSTMTSGTIFVQGNALAGASARARADLGLVRGHADPRLWGALTVEETLRLLLHRQRKSRRGRSEADYLTATLSAFGLDAVRDARMDTAPLGVRRIVELAALSCVEPSVMLLEQPTSGLPSADVEALVPQLQRLASSQKLAIIVVDSDRGVLGQLCHRIAWFDDGHLREVGNAADVITHAHIAVQKEESHE</sequence>
<dbReference type="Pfam" id="PF00005">
    <property type="entry name" value="ABC_tran"/>
    <property type="match status" value="1"/>
</dbReference>
<dbReference type="Proteomes" id="UP000297703">
    <property type="component" value="Unassembled WGS sequence"/>
</dbReference>
<accession>A0A4D9DCR9</accession>
<dbReference type="GO" id="GO:0016887">
    <property type="term" value="F:ATP hydrolysis activity"/>
    <property type="evidence" value="ECO:0007669"/>
    <property type="project" value="InterPro"/>
</dbReference>
<dbReference type="PROSITE" id="PS50893">
    <property type="entry name" value="ABC_TRANSPORTER_2"/>
    <property type="match status" value="1"/>
</dbReference>
<organism evidence="5 6">
    <name type="scientific">Platysternon megacephalum</name>
    <name type="common">big-headed turtle</name>
    <dbReference type="NCBI Taxonomy" id="55544"/>
    <lineage>
        <taxon>Eukaryota</taxon>
        <taxon>Metazoa</taxon>
        <taxon>Chordata</taxon>
        <taxon>Craniata</taxon>
        <taxon>Vertebrata</taxon>
        <taxon>Euteleostomi</taxon>
        <taxon>Archelosauria</taxon>
        <taxon>Testudinata</taxon>
        <taxon>Testudines</taxon>
        <taxon>Cryptodira</taxon>
        <taxon>Durocryptodira</taxon>
        <taxon>Testudinoidea</taxon>
        <taxon>Platysternidae</taxon>
        <taxon>Platysternon</taxon>
    </lineage>
</organism>
<dbReference type="STRING" id="55544.A0A4D9DCR9"/>
<dbReference type="SUPFAM" id="SSF52540">
    <property type="entry name" value="P-loop containing nucleoside triphosphate hydrolases"/>
    <property type="match status" value="1"/>
</dbReference>
<dbReference type="OrthoDB" id="66620at2759"/>
<dbReference type="AlphaFoldDB" id="A0A4D9DCR9"/>
<proteinExistence type="predicted"/>
<dbReference type="GO" id="GO:0005524">
    <property type="term" value="F:ATP binding"/>
    <property type="evidence" value="ECO:0007669"/>
    <property type="project" value="UniProtKB-KW"/>
</dbReference>
<reference evidence="5 6" key="2">
    <citation type="submission" date="2019-04" db="EMBL/GenBank/DDBJ databases">
        <title>The genome sequence of big-headed turtle.</title>
        <authorList>
            <person name="Gong S."/>
        </authorList>
    </citation>
    <scope>NUCLEOTIDE SEQUENCE [LARGE SCALE GENOMIC DNA]</scope>
    <source>
        <strain evidence="5">DO16091913</strain>
        <tissue evidence="5">Muscle</tissue>
    </source>
</reference>
<evidence type="ECO:0000259" key="4">
    <source>
        <dbReference type="PROSITE" id="PS50893"/>
    </source>
</evidence>
<keyword evidence="2" id="KW-0547">Nucleotide-binding</keyword>
<name>A0A4D9DCR9_9SAUR</name>
<evidence type="ECO:0000313" key="5">
    <source>
        <dbReference type="EMBL" id="TFJ95254.1"/>
    </source>
</evidence>
<evidence type="ECO:0000256" key="2">
    <source>
        <dbReference type="ARBA" id="ARBA00022741"/>
    </source>
</evidence>
<gene>
    <name evidence="5" type="ORF">DR999_PMT23260</name>
</gene>
<dbReference type="Gene3D" id="3.40.50.300">
    <property type="entry name" value="P-loop containing nucleotide triphosphate hydrolases"/>
    <property type="match status" value="1"/>
</dbReference>
<dbReference type="InterPro" id="IPR027417">
    <property type="entry name" value="P-loop_NTPase"/>
</dbReference>
<dbReference type="PANTHER" id="PTHR45772:SF1">
    <property type="entry name" value="ABC TRANSPORTER ATP-BINDING PROTEIN"/>
    <property type="match status" value="1"/>
</dbReference>
<protein>
    <submittedName>
        <fullName evidence="5">Acyl-CoA dehydrogenase</fullName>
    </submittedName>
</protein>
<keyword evidence="3" id="KW-0067">ATP-binding</keyword>
<dbReference type="PANTHER" id="PTHR45772">
    <property type="entry name" value="CONSERVED COMPONENT OF ABC TRANSPORTER FOR NATURAL AMINO ACIDS-RELATED"/>
    <property type="match status" value="1"/>
</dbReference>